<evidence type="ECO:0000256" key="2">
    <source>
        <dbReference type="ARBA" id="ARBA00023015"/>
    </source>
</evidence>
<protein>
    <submittedName>
        <fullName evidence="6">LysR family transcriptional regulator</fullName>
    </submittedName>
</protein>
<feature type="domain" description="HTH lysR-type" evidence="5">
    <location>
        <begin position="1"/>
        <end position="58"/>
    </location>
</feature>
<dbReference type="PRINTS" id="PR00039">
    <property type="entry name" value="HTHLYSR"/>
</dbReference>
<dbReference type="PANTHER" id="PTHR30126:SF39">
    <property type="entry name" value="HTH-TYPE TRANSCRIPTIONAL REGULATOR CYSL"/>
    <property type="match status" value="1"/>
</dbReference>
<proteinExistence type="inferred from homology"/>
<dbReference type="PROSITE" id="PS50931">
    <property type="entry name" value="HTH_LYSR"/>
    <property type="match status" value="1"/>
</dbReference>
<sequence length="293" mass="33603">MTLKHIKIFVTVYQEESITRAAEKLRMTQPATSLAIRELEEYYHTKLFERSGRGIRVTSAGSQLYPNAVRLLSLYDEMDAEMKNWDTSGRLRIGSSISIGSCILPQLISRFTKEYPELDLYVNVDSSDVIEQNVLENHLDFALIEGSVHSEKLKASVFLDDELVPVCSRFHPLAGAENVELDSLKNEHFLMREPHSGTRQLADSSFALKNFQIRPTWESTSTAALINAVSIGLGISILPKRMLEKQLRMHQIGSFTIRDMDLKRHYSLIYHENKFVSPTMERFFEMLTELRND</sequence>
<evidence type="ECO:0000256" key="3">
    <source>
        <dbReference type="ARBA" id="ARBA00023125"/>
    </source>
</evidence>
<dbReference type="RefSeq" id="WP_022464482.1">
    <property type="nucleotide sequence ID" value="NZ_JACRSX010000001.1"/>
</dbReference>
<dbReference type="InterPro" id="IPR000847">
    <property type="entry name" value="LysR_HTH_N"/>
</dbReference>
<evidence type="ECO:0000256" key="4">
    <source>
        <dbReference type="ARBA" id="ARBA00023163"/>
    </source>
</evidence>
<dbReference type="Proteomes" id="UP000606193">
    <property type="component" value="Unassembled WGS sequence"/>
</dbReference>
<dbReference type="Pfam" id="PF03466">
    <property type="entry name" value="LysR_substrate"/>
    <property type="match status" value="1"/>
</dbReference>
<dbReference type="SUPFAM" id="SSF46785">
    <property type="entry name" value="Winged helix' DNA-binding domain"/>
    <property type="match status" value="1"/>
</dbReference>
<dbReference type="InterPro" id="IPR036390">
    <property type="entry name" value="WH_DNA-bd_sf"/>
</dbReference>
<dbReference type="Pfam" id="PF00126">
    <property type="entry name" value="HTH_1"/>
    <property type="match status" value="1"/>
</dbReference>
<dbReference type="InterPro" id="IPR005119">
    <property type="entry name" value="LysR_subst-bd"/>
</dbReference>
<evidence type="ECO:0000256" key="1">
    <source>
        <dbReference type="ARBA" id="ARBA00009437"/>
    </source>
</evidence>
<dbReference type="EMBL" id="JACRSX010000001">
    <property type="protein sequence ID" value="MBC8561358.1"/>
    <property type="molecule type" value="Genomic_DNA"/>
</dbReference>
<dbReference type="InterPro" id="IPR036388">
    <property type="entry name" value="WH-like_DNA-bd_sf"/>
</dbReference>
<evidence type="ECO:0000259" key="5">
    <source>
        <dbReference type="PROSITE" id="PS50931"/>
    </source>
</evidence>
<keyword evidence="3" id="KW-0238">DNA-binding</keyword>
<organism evidence="6 7">
    <name type="scientific">Jutongia huaianensis</name>
    <dbReference type="NCBI Taxonomy" id="2763668"/>
    <lineage>
        <taxon>Bacteria</taxon>
        <taxon>Bacillati</taxon>
        <taxon>Bacillota</taxon>
        <taxon>Clostridia</taxon>
        <taxon>Lachnospirales</taxon>
        <taxon>Lachnospiraceae</taxon>
        <taxon>Jutongia</taxon>
    </lineage>
</organism>
<keyword evidence="2" id="KW-0805">Transcription regulation</keyword>
<gene>
    <name evidence="6" type="ORF">H8704_01715</name>
</gene>
<dbReference type="PANTHER" id="PTHR30126">
    <property type="entry name" value="HTH-TYPE TRANSCRIPTIONAL REGULATOR"/>
    <property type="match status" value="1"/>
</dbReference>
<evidence type="ECO:0000313" key="6">
    <source>
        <dbReference type="EMBL" id="MBC8561358.1"/>
    </source>
</evidence>
<reference evidence="6 7" key="1">
    <citation type="submission" date="2020-08" db="EMBL/GenBank/DDBJ databases">
        <title>Genome public.</title>
        <authorList>
            <person name="Liu C."/>
            <person name="Sun Q."/>
        </authorList>
    </citation>
    <scope>NUCLEOTIDE SEQUENCE [LARGE SCALE GENOMIC DNA]</scope>
    <source>
        <strain evidence="6 7">NSJ-37</strain>
    </source>
</reference>
<dbReference type="Gene3D" id="3.40.190.290">
    <property type="match status" value="1"/>
</dbReference>
<comment type="caution">
    <text evidence="6">The sequence shown here is derived from an EMBL/GenBank/DDBJ whole genome shotgun (WGS) entry which is preliminary data.</text>
</comment>
<keyword evidence="4" id="KW-0804">Transcription</keyword>
<evidence type="ECO:0000313" key="7">
    <source>
        <dbReference type="Proteomes" id="UP000606193"/>
    </source>
</evidence>
<accession>A0ABR7MYD3</accession>
<comment type="similarity">
    <text evidence="1">Belongs to the LysR transcriptional regulatory family.</text>
</comment>
<dbReference type="SUPFAM" id="SSF53850">
    <property type="entry name" value="Periplasmic binding protein-like II"/>
    <property type="match status" value="1"/>
</dbReference>
<dbReference type="Gene3D" id="1.10.10.10">
    <property type="entry name" value="Winged helix-like DNA-binding domain superfamily/Winged helix DNA-binding domain"/>
    <property type="match status" value="1"/>
</dbReference>
<name>A0ABR7MYD3_9FIRM</name>
<keyword evidence="7" id="KW-1185">Reference proteome</keyword>